<feature type="binding site" evidence="8">
    <location>
        <position position="61"/>
    </location>
    <ligand>
        <name>(R)-pantoate</name>
        <dbReference type="ChEBI" id="CHEBI:15980"/>
    </ligand>
</feature>
<dbReference type="CDD" id="cd00560">
    <property type="entry name" value="PanC"/>
    <property type="match status" value="1"/>
</dbReference>
<keyword evidence="6 8" id="KW-0067">ATP-binding</keyword>
<feature type="binding site" evidence="8">
    <location>
        <begin position="147"/>
        <end position="150"/>
    </location>
    <ligand>
        <name>ATP</name>
        <dbReference type="ChEBI" id="CHEBI:30616"/>
    </ligand>
</feature>
<comment type="subcellular location">
    <subcellularLocation>
        <location evidence="8">Cytoplasm</location>
    </subcellularLocation>
</comment>
<dbReference type="PANTHER" id="PTHR21299:SF1">
    <property type="entry name" value="PANTOATE--BETA-ALANINE LIGASE"/>
    <property type="match status" value="1"/>
</dbReference>
<evidence type="ECO:0000256" key="4">
    <source>
        <dbReference type="ARBA" id="ARBA00022655"/>
    </source>
</evidence>
<proteinExistence type="inferred from homology"/>
<feature type="binding site" evidence="8">
    <location>
        <begin position="27"/>
        <end position="34"/>
    </location>
    <ligand>
        <name>ATP</name>
        <dbReference type="ChEBI" id="CHEBI:30616"/>
    </ligand>
</feature>
<dbReference type="Pfam" id="PF02569">
    <property type="entry name" value="Pantoate_ligase"/>
    <property type="match status" value="1"/>
</dbReference>
<dbReference type="RefSeq" id="WP_264488178.1">
    <property type="nucleotide sequence ID" value="NZ_JAPDDT010000007.1"/>
</dbReference>
<evidence type="ECO:0000313" key="10">
    <source>
        <dbReference type="Proteomes" id="UP001320876"/>
    </source>
</evidence>
<comment type="caution">
    <text evidence="9">The sequence shown here is derived from an EMBL/GenBank/DDBJ whole genome shotgun (WGS) entry which is preliminary data.</text>
</comment>
<dbReference type="PANTHER" id="PTHR21299">
    <property type="entry name" value="CYTIDYLATE KINASE/PANTOATE-BETA-ALANINE LIGASE"/>
    <property type="match status" value="1"/>
</dbReference>
<evidence type="ECO:0000256" key="2">
    <source>
        <dbReference type="ARBA" id="ARBA00009256"/>
    </source>
</evidence>
<feature type="binding site" evidence="8">
    <location>
        <position position="153"/>
    </location>
    <ligand>
        <name>(R)-pantoate</name>
        <dbReference type="ChEBI" id="CHEBI:15980"/>
    </ligand>
</feature>
<dbReference type="InterPro" id="IPR014729">
    <property type="entry name" value="Rossmann-like_a/b/a_fold"/>
</dbReference>
<feature type="binding site" evidence="8">
    <location>
        <position position="61"/>
    </location>
    <ligand>
        <name>beta-alanine</name>
        <dbReference type="ChEBI" id="CHEBI:57966"/>
    </ligand>
</feature>
<reference evidence="9 10" key="1">
    <citation type="submission" date="2022-10" db="EMBL/GenBank/DDBJ databases">
        <title>Luteolibacter arcticus strain CCTCC AB 2014275, whole genome shotgun sequencing project.</title>
        <authorList>
            <person name="Zhao G."/>
            <person name="Shen L."/>
        </authorList>
    </citation>
    <scope>NUCLEOTIDE SEQUENCE [LARGE SCALE GENOMIC DNA]</scope>
    <source>
        <strain evidence="9 10">CCTCC AB 2014275</strain>
    </source>
</reference>
<evidence type="ECO:0000256" key="5">
    <source>
        <dbReference type="ARBA" id="ARBA00022741"/>
    </source>
</evidence>
<dbReference type="Gene3D" id="3.30.1300.10">
    <property type="entry name" value="Pantoate-beta-alanine ligase, C-terminal domain"/>
    <property type="match status" value="1"/>
</dbReference>
<evidence type="ECO:0000256" key="6">
    <source>
        <dbReference type="ARBA" id="ARBA00022840"/>
    </source>
</evidence>
<dbReference type="Proteomes" id="UP001320876">
    <property type="component" value="Unassembled WGS sequence"/>
</dbReference>
<comment type="pathway">
    <text evidence="1 8">Cofactor biosynthesis; (R)-pantothenate biosynthesis; (R)-pantothenate from (R)-pantoate and beta-alanine: step 1/1.</text>
</comment>
<evidence type="ECO:0000256" key="3">
    <source>
        <dbReference type="ARBA" id="ARBA00022598"/>
    </source>
</evidence>
<gene>
    <name evidence="8 9" type="primary">panC</name>
    <name evidence="9" type="ORF">OKA05_15995</name>
</gene>
<feature type="binding site" evidence="8">
    <location>
        <position position="176"/>
    </location>
    <ligand>
        <name>ATP</name>
        <dbReference type="ChEBI" id="CHEBI:30616"/>
    </ligand>
</feature>
<dbReference type="EC" id="6.3.2.1" evidence="8"/>
<feature type="binding site" evidence="8">
    <location>
        <begin position="184"/>
        <end position="187"/>
    </location>
    <ligand>
        <name>ATP</name>
        <dbReference type="ChEBI" id="CHEBI:30616"/>
    </ligand>
</feature>
<dbReference type="Gene3D" id="3.40.50.620">
    <property type="entry name" value="HUPs"/>
    <property type="match status" value="1"/>
</dbReference>
<comment type="subunit">
    <text evidence="8">Homodimer.</text>
</comment>
<sequence length="281" mass="30743">MRLAATTEELRREIASLPRPLVLVPTMGALHEGHLALVRRAREAAGAEGTVAMSIFVNPIQFDRPGDLAAYPQPLAEDLEKCEAGGVDLVFTPGAGSMYFPDRSITVTESLLSQHLCGATRPGHFDGVCTVVLKLFNLFQPDAAVFGEKDVQQLAILRRMVRDLDVPVEIIGYPTVREPDGLAMSSRNVRLAPEHRADAPRIRRALDGARSLLQFGERAAAPFLAAARKHLEDSPFLRIDYLELVDAETLQPVGQIKRPAVLATAVFYGDVRLIDHVTLLP</sequence>
<keyword evidence="5 8" id="KW-0547">Nucleotide-binding</keyword>
<comment type="similarity">
    <text evidence="2 8">Belongs to the pantothenate synthetase family.</text>
</comment>
<evidence type="ECO:0000256" key="8">
    <source>
        <dbReference type="HAMAP-Rule" id="MF_00158"/>
    </source>
</evidence>
<protein>
    <recommendedName>
        <fullName evidence="8">Pantothenate synthetase</fullName>
        <shortName evidence="8">PS</shortName>
        <ecNumber evidence="8">6.3.2.1</ecNumber>
    </recommendedName>
    <alternativeName>
        <fullName evidence="8">Pantoate--beta-alanine ligase</fullName>
    </alternativeName>
    <alternativeName>
        <fullName evidence="8">Pantoate-activating enzyme</fullName>
    </alternativeName>
</protein>
<accession>A0ABT3GKM2</accession>
<comment type="miscellaneous">
    <text evidence="8">The reaction proceeds by a bi uni uni bi ping pong mechanism.</text>
</comment>
<organism evidence="9 10">
    <name type="scientific">Luteolibacter arcticus</name>
    <dbReference type="NCBI Taxonomy" id="1581411"/>
    <lineage>
        <taxon>Bacteria</taxon>
        <taxon>Pseudomonadati</taxon>
        <taxon>Verrucomicrobiota</taxon>
        <taxon>Verrucomicrobiia</taxon>
        <taxon>Verrucomicrobiales</taxon>
        <taxon>Verrucomicrobiaceae</taxon>
        <taxon>Luteolibacter</taxon>
    </lineage>
</organism>
<comment type="catalytic activity">
    <reaction evidence="7 8">
        <text>(R)-pantoate + beta-alanine + ATP = (R)-pantothenate + AMP + diphosphate + H(+)</text>
        <dbReference type="Rhea" id="RHEA:10912"/>
        <dbReference type="ChEBI" id="CHEBI:15378"/>
        <dbReference type="ChEBI" id="CHEBI:15980"/>
        <dbReference type="ChEBI" id="CHEBI:29032"/>
        <dbReference type="ChEBI" id="CHEBI:30616"/>
        <dbReference type="ChEBI" id="CHEBI:33019"/>
        <dbReference type="ChEBI" id="CHEBI:57966"/>
        <dbReference type="ChEBI" id="CHEBI:456215"/>
        <dbReference type="EC" id="6.3.2.1"/>
    </reaction>
</comment>
<evidence type="ECO:0000256" key="1">
    <source>
        <dbReference type="ARBA" id="ARBA00004990"/>
    </source>
</evidence>
<keyword evidence="8" id="KW-0963">Cytoplasm</keyword>
<feature type="active site" description="Proton donor" evidence="8">
    <location>
        <position position="34"/>
    </location>
</feature>
<keyword evidence="10" id="KW-1185">Reference proteome</keyword>
<evidence type="ECO:0000313" key="9">
    <source>
        <dbReference type="EMBL" id="MCW1924070.1"/>
    </source>
</evidence>
<dbReference type="HAMAP" id="MF_00158">
    <property type="entry name" value="PanC"/>
    <property type="match status" value="1"/>
</dbReference>
<dbReference type="EMBL" id="JAPDDT010000007">
    <property type="protein sequence ID" value="MCW1924070.1"/>
    <property type="molecule type" value="Genomic_DNA"/>
</dbReference>
<dbReference type="InterPro" id="IPR003721">
    <property type="entry name" value="Pantoate_ligase"/>
</dbReference>
<evidence type="ECO:0000256" key="7">
    <source>
        <dbReference type="ARBA" id="ARBA00048258"/>
    </source>
</evidence>
<dbReference type="GO" id="GO:0016874">
    <property type="term" value="F:ligase activity"/>
    <property type="evidence" value="ECO:0007669"/>
    <property type="project" value="UniProtKB-KW"/>
</dbReference>
<keyword evidence="4 8" id="KW-0566">Pantothenate biosynthesis</keyword>
<comment type="function">
    <text evidence="8">Catalyzes the condensation of pantoate with beta-alanine in an ATP-dependent reaction via a pantoyl-adenylate intermediate.</text>
</comment>
<name>A0ABT3GKM2_9BACT</name>
<dbReference type="NCBIfam" id="TIGR00018">
    <property type="entry name" value="panC"/>
    <property type="match status" value="1"/>
</dbReference>
<dbReference type="SUPFAM" id="SSF52374">
    <property type="entry name" value="Nucleotidylyl transferase"/>
    <property type="match status" value="1"/>
</dbReference>
<dbReference type="InterPro" id="IPR042176">
    <property type="entry name" value="Pantoate_ligase_C"/>
</dbReference>
<keyword evidence="3 8" id="KW-0436">Ligase</keyword>